<keyword evidence="14" id="KW-0443">Lipid metabolism</keyword>
<keyword evidence="15 16" id="KW-0472">Membrane</keyword>
<comment type="pathway">
    <text evidence="2">Lipid metabolism; sphingolipid metabolism.</text>
</comment>
<dbReference type="SUPFAM" id="SSF55856">
    <property type="entry name" value="Cytochrome b5-like heme/steroid binding domain"/>
    <property type="match status" value="1"/>
</dbReference>
<comment type="caution">
    <text evidence="18">The sequence shown here is derived from an EMBL/GenBank/DDBJ whole genome shotgun (WGS) entry which is preliminary data.</text>
</comment>
<keyword evidence="8 16" id="KW-0812">Transmembrane</keyword>
<dbReference type="EC" id="1.14.19.18" evidence="5"/>
<dbReference type="GO" id="GO:0016717">
    <property type="term" value="F:oxidoreductase activity, acting on paired donors, with oxidation of a pair of donors resulting in the reduction of molecular oxygen to two molecules of water"/>
    <property type="evidence" value="ECO:0007669"/>
    <property type="project" value="TreeGrafter"/>
</dbReference>
<keyword evidence="19" id="KW-1185">Reference proteome</keyword>
<evidence type="ECO:0000256" key="8">
    <source>
        <dbReference type="ARBA" id="ARBA00022692"/>
    </source>
</evidence>
<dbReference type="PANTHER" id="PTHR19353">
    <property type="entry name" value="FATTY ACID DESATURASE 2"/>
    <property type="match status" value="1"/>
</dbReference>
<accession>A0A2P8A4R1</accession>
<dbReference type="STRING" id="40998.A0A2P8A4R1"/>
<dbReference type="GO" id="GO:0046872">
    <property type="term" value="F:metal ion binding"/>
    <property type="evidence" value="ECO:0007669"/>
    <property type="project" value="UniProtKB-KW"/>
</dbReference>
<keyword evidence="7" id="KW-0349">Heme</keyword>
<gene>
    <name evidence="18" type="ORF">B9Z65_2836</name>
</gene>
<organism evidence="18 19">
    <name type="scientific">Elsinoe australis</name>
    <dbReference type="NCBI Taxonomy" id="40998"/>
    <lineage>
        <taxon>Eukaryota</taxon>
        <taxon>Fungi</taxon>
        <taxon>Dikarya</taxon>
        <taxon>Ascomycota</taxon>
        <taxon>Pezizomycotina</taxon>
        <taxon>Dothideomycetes</taxon>
        <taxon>Dothideomycetidae</taxon>
        <taxon>Myriangiales</taxon>
        <taxon>Elsinoaceae</taxon>
        <taxon>Elsinoe</taxon>
    </lineage>
</organism>
<comment type="subcellular location">
    <subcellularLocation>
        <location evidence="1">Membrane</location>
        <topology evidence="1">Multi-pass membrane protein</topology>
    </subcellularLocation>
</comment>
<proteinExistence type="inferred from homology"/>
<dbReference type="CDD" id="cd03506">
    <property type="entry name" value="Delta6-FADS-like"/>
    <property type="match status" value="1"/>
</dbReference>
<dbReference type="InterPro" id="IPR036400">
    <property type="entry name" value="Cyt_B5-like_heme/steroid_sf"/>
</dbReference>
<evidence type="ECO:0000256" key="7">
    <source>
        <dbReference type="ARBA" id="ARBA00022617"/>
    </source>
</evidence>
<protein>
    <recommendedName>
        <fullName evidence="6">Delta 8-(E)-sphingolipid desaturase</fullName>
        <ecNumber evidence="5">1.14.19.18</ecNumber>
    </recommendedName>
</protein>
<evidence type="ECO:0000256" key="3">
    <source>
        <dbReference type="ARBA" id="ARBA00004991"/>
    </source>
</evidence>
<feature type="transmembrane region" description="Helical" evidence="16">
    <location>
        <begin position="396"/>
        <end position="415"/>
    </location>
</feature>
<evidence type="ECO:0000256" key="2">
    <source>
        <dbReference type="ARBA" id="ARBA00004760"/>
    </source>
</evidence>
<evidence type="ECO:0000256" key="6">
    <source>
        <dbReference type="ARBA" id="ARBA00016939"/>
    </source>
</evidence>
<dbReference type="Gene3D" id="3.10.120.10">
    <property type="entry name" value="Cytochrome b5-like heme/steroid binding domain"/>
    <property type="match status" value="1"/>
</dbReference>
<dbReference type="InterPro" id="IPR005804">
    <property type="entry name" value="FA_desaturase_dom"/>
</dbReference>
<evidence type="ECO:0000256" key="10">
    <source>
        <dbReference type="ARBA" id="ARBA00022919"/>
    </source>
</evidence>
<evidence type="ECO:0000256" key="4">
    <source>
        <dbReference type="ARBA" id="ARBA00009295"/>
    </source>
</evidence>
<keyword evidence="11 16" id="KW-1133">Transmembrane helix</keyword>
<dbReference type="AlphaFoldDB" id="A0A2P8A4R1"/>
<dbReference type="UniPathway" id="UPA00222"/>
<dbReference type="EMBL" id="NHZQ01000067">
    <property type="protein sequence ID" value="PSK55447.1"/>
    <property type="molecule type" value="Genomic_DNA"/>
</dbReference>
<dbReference type="GO" id="GO:0006665">
    <property type="term" value="P:sphingolipid metabolic process"/>
    <property type="evidence" value="ECO:0007669"/>
    <property type="project" value="UniProtKB-UniPathway"/>
</dbReference>
<dbReference type="SMART" id="SM01117">
    <property type="entry name" value="Cyt-b5"/>
    <property type="match status" value="1"/>
</dbReference>
<reference evidence="18 19" key="1">
    <citation type="submission" date="2017-05" db="EMBL/GenBank/DDBJ databases">
        <title>Draft genome sequence of Elsinoe australis.</title>
        <authorList>
            <person name="Cheng Q."/>
        </authorList>
    </citation>
    <scope>NUCLEOTIDE SEQUENCE [LARGE SCALE GENOMIC DNA]</scope>
    <source>
        <strain evidence="18 19">NL1</strain>
    </source>
</reference>
<dbReference type="GO" id="GO:0016020">
    <property type="term" value="C:membrane"/>
    <property type="evidence" value="ECO:0007669"/>
    <property type="project" value="UniProtKB-SubCell"/>
</dbReference>
<evidence type="ECO:0000256" key="11">
    <source>
        <dbReference type="ARBA" id="ARBA00022989"/>
    </source>
</evidence>
<feature type="domain" description="Cytochrome b5 heme-binding" evidence="17">
    <location>
        <begin position="4"/>
        <end position="79"/>
    </location>
</feature>
<feature type="transmembrane region" description="Helical" evidence="16">
    <location>
        <begin position="202"/>
        <end position="228"/>
    </location>
</feature>
<evidence type="ECO:0000259" key="17">
    <source>
        <dbReference type="PROSITE" id="PS50255"/>
    </source>
</evidence>
<dbReference type="PANTHER" id="PTHR19353:SF30">
    <property type="entry name" value="DELTA 8-(E)-SPHINGOLIPID DESATURASE"/>
    <property type="match status" value="1"/>
</dbReference>
<keyword evidence="9" id="KW-0479">Metal-binding</keyword>
<evidence type="ECO:0000256" key="1">
    <source>
        <dbReference type="ARBA" id="ARBA00004141"/>
    </source>
</evidence>
<keyword evidence="12" id="KW-0560">Oxidoreductase</keyword>
<dbReference type="InterPro" id="IPR001199">
    <property type="entry name" value="Cyt_B5-like_heme/steroid-bd"/>
</dbReference>
<feature type="transmembrane region" description="Helical" evidence="16">
    <location>
        <begin position="248"/>
        <end position="270"/>
    </location>
</feature>
<dbReference type="PROSITE" id="PS50255">
    <property type="entry name" value="CYTOCHROME_B5_2"/>
    <property type="match status" value="1"/>
</dbReference>
<comment type="pathway">
    <text evidence="3">Sphingolipid metabolism.</text>
</comment>
<evidence type="ECO:0000256" key="13">
    <source>
        <dbReference type="ARBA" id="ARBA00023004"/>
    </source>
</evidence>
<evidence type="ECO:0000256" key="14">
    <source>
        <dbReference type="ARBA" id="ARBA00023098"/>
    </source>
</evidence>
<keyword evidence="13" id="KW-0408">Iron</keyword>
<dbReference type="Pfam" id="PF00173">
    <property type="entry name" value="Cyt-b5"/>
    <property type="match status" value="1"/>
</dbReference>
<dbReference type="OrthoDB" id="260091at2759"/>
<keyword evidence="10" id="KW-0746">Sphingolipid metabolism</keyword>
<evidence type="ECO:0000313" key="18">
    <source>
        <dbReference type="EMBL" id="PSK55447.1"/>
    </source>
</evidence>
<dbReference type="Proteomes" id="UP000243723">
    <property type="component" value="Unassembled WGS sequence"/>
</dbReference>
<feature type="transmembrane region" description="Helical" evidence="16">
    <location>
        <begin position="370"/>
        <end position="389"/>
    </location>
</feature>
<evidence type="ECO:0000313" key="19">
    <source>
        <dbReference type="Proteomes" id="UP000243723"/>
    </source>
</evidence>
<evidence type="ECO:0000256" key="16">
    <source>
        <dbReference type="SAM" id="Phobius"/>
    </source>
</evidence>
<dbReference type="PIRSF" id="PIRSF015921">
    <property type="entry name" value="FA_sphinglp_des"/>
    <property type="match status" value="1"/>
</dbReference>
<dbReference type="Pfam" id="PF00487">
    <property type="entry name" value="FA_desaturase"/>
    <property type="match status" value="1"/>
</dbReference>
<evidence type="ECO:0000256" key="12">
    <source>
        <dbReference type="ARBA" id="ARBA00023002"/>
    </source>
</evidence>
<evidence type="ECO:0000256" key="9">
    <source>
        <dbReference type="ARBA" id="ARBA00022723"/>
    </source>
</evidence>
<dbReference type="InterPro" id="IPR012171">
    <property type="entry name" value="Fatty_acid_desaturase"/>
</dbReference>
<name>A0A2P8A4R1_9PEZI</name>
<comment type="similarity">
    <text evidence="4">Belongs to the fatty acid desaturase type 1 family.</text>
</comment>
<sequence>MGRDNVVQAGEIERRINAGETLVVFEGMVLKLDNWLSKHPGGKLAIMHMVGRDATDQIQIYHSQQVQKTMRAFRIGRVQAPWINLTPPIQKGMHKDVEAIIDTKDTKLRPDQQEKPRAPSMTRVNSYCKSVEKEKIEDPSQSEYADMAVREEIERDLAAYPSLDPTTQHAISEKYRLLAKRVEDEGFCQCDYWAYGRESLRYLLLFSCFMVALKAEWYITSACFLGLFWHQIMFTAHDAGHLAITHNFAIDTVIACFIADFCCGLSIGWWKSSHNVHHLVTNLPEHDPDIQNVPVFATSPSFFQSIHSSYYDFDFNWDAAADVAVPMQAWTYYPIMGIARFNLYLLSWLYLLSARSTSFGNAWWTRPLELVFMASYWFLFGYCLLWLSIPTWKLRIAFVLVSHIITMVLHVQITLSHFGMSTADLGTAESFAQHQLRTTMDVECPAWLDFFHGGLQFQAVHHLFPRVPRHNLRRLQVLVKEFANDINVEYKILGFVDGNKKVLGRLSDVANQAKLLYMCHK</sequence>
<evidence type="ECO:0000256" key="15">
    <source>
        <dbReference type="ARBA" id="ARBA00023136"/>
    </source>
</evidence>
<evidence type="ECO:0000256" key="5">
    <source>
        <dbReference type="ARBA" id="ARBA00012019"/>
    </source>
</evidence>